<sequence length="734" mass="83050">MPVSLDLPSRLLSSDLCQLLEAYLEPEQVKAVYRAYLFSAEAHDGQQRLSGEPYIFHPLAVAYILGQMRMDSQTLCAALLHDVIEDTGIAKKQLINEFGEKIAELVDGVSKLSSIQFETREQAQAASFQKMLLAMNQDIRVIIIKLADRLHNMYTLGVMKPTSRRRIAHETLEIYAPIASRLGMNAVRLKLEELSFAILYPFRYQVLKDRLQKARNKRLDILRSIQSTFEQHLHKHHLNAQVVNREKHYYGLYYKMLEYKSATSLDKRKSFARATNMCAFRIIVDTVDACYRALGVVHSLYKPLCERFRDYIAIPKINGYQSLHTILFSPHGFLIEVQIRTADMHELSEIGITAYGFYQLDQPSVGLPKPTSQLAHQRATEWLQSLIEMSKNAGDSVEFFNQVKMDLFPDEVYVFTPKGKILQLPKGATAIDFAYAIHSDVGNRCIAAKIDNQYVSLSVPLVSGQTVEVITTPWARPHRSWLNFAVSARARSHIRHFLKVLEHDEAISLGKRLLDKELASYALSIDHLTAEQQSQLLKNLKVDSLDKLLAEIGLGNRMALVVASQLNLTLESSFKTPSPINGNQYRPLIIRGGAGILVTLSRCCRPIPGDEIVGFMSAGRGLIIHQVICKHVAEYQYHYPDKILSVEWESNLEEDEFLVDIHVDVLDKKGVLATVSAAIANMGSNIKYVANETDEGVSSLLKFCISVRSRDHLAAIIRHLRRLEVVNRIQRSKN</sequence>
<dbReference type="CDD" id="cd00077">
    <property type="entry name" value="HDc"/>
    <property type="match status" value="1"/>
</dbReference>
<dbReference type="InterPro" id="IPR006674">
    <property type="entry name" value="HD_domain"/>
</dbReference>
<comment type="pathway">
    <text evidence="2">Purine metabolism; ppGpp biosynthesis; ppGpp from GDP: step 1/1.</text>
</comment>
<dbReference type="InterPro" id="IPR012675">
    <property type="entry name" value="Beta-grasp_dom_sf"/>
</dbReference>
<evidence type="ECO:0000256" key="2">
    <source>
        <dbReference type="ARBA" id="ARBA00024329"/>
    </source>
</evidence>
<dbReference type="InterPro" id="IPR004811">
    <property type="entry name" value="RelA/Spo_fam"/>
</dbReference>
<dbReference type="Pfam" id="PF13291">
    <property type="entry name" value="ACT_4"/>
    <property type="match status" value="1"/>
</dbReference>
<proteinExistence type="inferred from homology"/>
<dbReference type="EMBL" id="AP014633">
    <property type="protein sequence ID" value="BAP54546.1"/>
    <property type="molecule type" value="Genomic_DNA"/>
</dbReference>
<dbReference type="Pfam" id="PF02824">
    <property type="entry name" value="TGS"/>
    <property type="match status" value="1"/>
</dbReference>
<feature type="domain" description="HD" evidence="7">
    <location>
        <begin position="54"/>
        <end position="153"/>
    </location>
</feature>
<organism evidence="9 10">
    <name type="scientific">Thioploca ingrica</name>
    <dbReference type="NCBI Taxonomy" id="40754"/>
    <lineage>
        <taxon>Bacteria</taxon>
        <taxon>Pseudomonadati</taxon>
        <taxon>Pseudomonadota</taxon>
        <taxon>Gammaproteobacteria</taxon>
        <taxon>Thiotrichales</taxon>
        <taxon>Thiotrichaceae</taxon>
        <taxon>Thioploca</taxon>
    </lineage>
</organism>
<dbReference type="SUPFAM" id="SSF81271">
    <property type="entry name" value="TGS-like"/>
    <property type="match status" value="1"/>
</dbReference>
<evidence type="ECO:0000256" key="1">
    <source>
        <dbReference type="ARBA" id="ARBA00022801"/>
    </source>
</evidence>
<dbReference type="InterPro" id="IPR002912">
    <property type="entry name" value="ACT_dom"/>
</dbReference>
<evidence type="ECO:0000259" key="8">
    <source>
        <dbReference type="PROSITE" id="PS51880"/>
    </source>
</evidence>
<accession>A0A090BU61</accession>
<dbReference type="InterPro" id="IPR003607">
    <property type="entry name" value="HD/PDEase_dom"/>
</dbReference>
<dbReference type="PANTHER" id="PTHR21262:SF36">
    <property type="entry name" value="BIFUNCTIONAL (P)PPGPP SYNTHASE_HYDROLASE SPOT"/>
    <property type="match status" value="1"/>
</dbReference>
<evidence type="ECO:0000256" key="4">
    <source>
        <dbReference type="ARBA" id="ARBA00047968"/>
    </source>
</evidence>
<gene>
    <name evidence="9" type="ORF">THII_0249</name>
</gene>
<dbReference type="NCBIfam" id="TIGR00691">
    <property type="entry name" value="spoT_relA"/>
    <property type="match status" value="1"/>
</dbReference>
<dbReference type="Proteomes" id="UP000031623">
    <property type="component" value="Chromosome"/>
</dbReference>
<dbReference type="UniPathway" id="UPA00908">
    <property type="reaction ID" value="UER00886"/>
</dbReference>
<keyword evidence="1" id="KW-0378">Hydrolase</keyword>
<dbReference type="Gene3D" id="1.10.3210.10">
    <property type="entry name" value="Hypothetical protein af1432"/>
    <property type="match status" value="1"/>
</dbReference>
<name>A0A090BU61_9GAMM</name>
<dbReference type="Gene3D" id="3.30.460.10">
    <property type="entry name" value="Beta Polymerase, domain 2"/>
    <property type="match status" value="1"/>
</dbReference>
<dbReference type="GO" id="GO:0008728">
    <property type="term" value="F:GTP diphosphokinase activity"/>
    <property type="evidence" value="ECO:0007669"/>
    <property type="project" value="TreeGrafter"/>
</dbReference>
<evidence type="ECO:0000256" key="3">
    <source>
        <dbReference type="ARBA" id="ARBA00024387"/>
    </source>
</evidence>
<dbReference type="Pfam" id="PF13328">
    <property type="entry name" value="HD_4"/>
    <property type="match status" value="1"/>
</dbReference>
<dbReference type="GO" id="GO:0015970">
    <property type="term" value="P:guanosine tetraphosphate biosynthetic process"/>
    <property type="evidence" value="ECO:0007669"/>
    <property type="project" value="UniProtKB-UniPathway"/>
</dbReference>
<dbReference type="Pfam" id="PF04607">
    <property type="entry name" value="RelA_SpoT"/>
    <property type="match status" value="1"/>
</dbReference>
<dbReference type="FunFam" id="3.10.20.30:FF:000002">
    <property type="entry name" value="GTP pyrophosphokinase (RelA/SpoT)"/>
    <property type="match status" value="1"/>
</dbReference>
<dbReference type="InterPro" id="IPR033655">
    <property type="entry name" value="TGS_RelA/SpoT"/>
</dbReference>
<comment type="catalytic activity">
    <reaction evidence="4">
        <text>guanosine 3',5'-bis(diphosphate) + H2O = GDP + diphosphate + H(+)</text>
        <dbReference type="Rhea" id="RHEA:14253"/>
        <dbReference type="ChEBI" id="CHEBI:15377"/>
        <dbReference type="ChEBI" id="CHEBI:15378"/>
        <dbReference type="ChEBI" id="CHEBI:33019"/>
        <dbReference type="ChEBI" id="CHEBI:58189"/>
        <dbReference type="ChEBI" id="CHEBI:77828"/>
        <dbReference type="EC" id="3.1.7.2"/>
    </reaction>
</comment>
<evidence type="ECO:0000259" key="6">
    <source>
        <dbReference type="PROSITE" id="PS51671"/>
    </source>
</evidence>
<keyword evidence="10" id="KW-1185">Reference proteome</keyword>
<dbReference type="Gene3D" id="3.10.20.30">
    <property type="match status" value="1"/>
</dbReference>
<dbReference type="Gene3D" id="3.30.70.260">
    <property type="match status" value="1"/>
</dbReference>
<feature type="domain" description="TGS" evidence="8">
    <location>
        <begin position="410"/>
        <end position="471"/>
    </location>
</feature>
<evidence type="ECO:0000313" key="10">
    <source>
        <dbReference type="Proteomes" id="UP000031623"/>
    </source>
</evidence>
<dbReference type="SMART" id="SM00954">
    <property type="entry name" value="RelA_SpoT"/>
    <property type="match status" value="1"/>
</dbReference>
<evidence type="ECO:0000259" key="7">
    <source>
        <dbReference type="PROSITE" id="PS51831"/>
    </source>
</evidence>
<dbReference type="OrthoDB" id="9805041at2"/>
<dbReference type="SUPFAM" id="SSF55021">
    <property type="entry name" value="ACT-like"/>
    <property type="match status" value="1"/>
</dbReference>
<comment type="similarity">
    <text evidence="5">Belongs to the relA/spoT family.</text>
</comment>
<dbReference type="InterPro" id="IPR007685">
    <property type="entry name" value="RelA_SpoT"/>
</dbReference>
<dbReference type="GO" id="GO:0008893">
    <property type="term" value="F:guanosine-3',5'-bis(diphosphate) 3'-diphosphatase activity"/>
    <property type="evidence" value="ECO:0007669"/>
    <property type="project" value="UniProtKB-EC"/>
</dbReference>
<dbReference type="InterPro" id="IPR012676">
    <property type="entry name" value="TGS-like"/>
</dbReference>
<protein>
    <recommendedName>
        <fullName evidence="3">guanosine-3',5'-bis(diphosphate) 3'-diphosphatase</fullName>
        <ecNumber evidence="3">3.1.7.2</ecNumber>
    </recommendedName>
</protein>
<reference evidence="9 10" key="1">
    <citation type="journal article" date="2014" name="ISME J.">
        <title>Ecophysiology of Thioploca ingrica as revealed by the complete genome sequence supplemented with proteomic evidence.</title>
        <authorList>
            <person name="Kojima H."/>
            <person name="Ogura Y."/>
            <person name="Yamamoto N."/>
            <person name="Togashi T."/>
            <person name="Mori H."/>
            <person name="Watanabe T."/>
            <person name="Nemoto F."/>
            <person name="Kurokawa K."/>
            <person name="Hayashi T."/>
            <person name="Fukui M."/>
        </authorList>
    </citation>
    <scope>NUCLEOTIDE SEQUENCE [LARGE SCALE GENOMIC DNA]</scope>
</reference>
<dbReference type="InterPro" id="IPR045865">
    <property type="entry name" value="ACT-like_dom_sf"/>
</dbReference>
<dbReference type="PROSITE" id="PS51671">
    <property type="entry name" value="ACT"/>
    <property type="match status" value="1"/>
</dbReference>
<feature type="domain" description="ACT" evidence="6">
    <location>
        <begin position="660"/>
        <end position="734"/>
    </location>
</feature>
<dbReference type="PROSITE" id="PS51880">
    <property type="entry name" value="TGS"/>
    <property type="match status" value="1"/>
</dbReference>
<dbReference type="STRING" id="40754.THII_0249"/>
<dbReference type="GO" id="GO:0005886">
    <property type="term" value="C:plasma membrane"/>
    <property type="evidence" value="ECO:0007669"/>
    <property type="project" value="TreeGrafter"/>
</dbReference>
<dbReference type="CDD" id="cd01668">
    <property type="entry name" value="TGS_RSH"/>
    <property type="match status" value="1"/>
</dbReference>
<dbReference type="CDD" id="cd05399">
    <property type="entry name" value="NT_Rel-Spo_like"/>
    <property type="match status" value="1"/>
</dbReference>
<dbReference type="HOGENOM" id="CLU_012300_3_0_6"/>
<dbReference type="FunFam" id="1.10.3210.10:FF:000001">
    <property type="entry name" value="GTP pyrophosphokinase RelA"/>
    <property type="match status" value="1"/>
</dbReference>
<evidence type="ECO:0000313" key="9">
    <source>
        <dbReference type="EMBL" id="BAP54546.1"/>
    </source>
</evidence>
<dbReference type="GO" id="GO:0042594">
    <property type="term" value="P:response to starvation"/>
    <property type="evidence" value="ECO:0007669"/>
    <property type="project" value="TreeGrafter"/>
</dbReference>
<dbReference type="InterPro" id="IPR004095">
    <property type="entry name" value="TGS"/>
</dbReference>
<dbReference type="SMART" id="SM00471">
    <property type="entry name" value="HDc"/>
    <property type="match status" value="1"/>
</dbReference>
<evidence type="ECO:0000256" key="5">
    <source>
        <dbReference type="RuleBase" id="RU003847"/>
    </source>
</evidence>
<dbReference type="AlphaFoldDB" id="A0A090BU61"/>
<dbReference type="PROSITE" id="PS51831">
    <property type="entry name" value="HD"/>
    <property type="match status" value="1"/>
</dbReference>
<dbReference type="EC" id="3.1.7.2" evidence="3"/>
<dbReference type="InterPro" id="IPR043519">
    <property type="entry name" value="NT_sf"/>
</dbReference>
<dbReference type="SUPFAM" id="SSF109604">
    <property type="entry name" value="HD-domain/PDEase-like"/>
    <property type="match status" value="1"/>
</dbReference>
<comment type="function">
    <text evidence="5">In eubacteria ppGpp (guanosine 3'-diphosphate 5'-diphosphate) is a mediator of the stringent response that coordinates a variety of cellular activities in response to changes in nutritional abundance.</text>
</comment>
<dbReference type="CDD" id="cd04876">
    <property type="entry name" value="ACT_RelA-SpoT"/>
    <property type="match status" value="1"/>
</dbReference>
<dbReference type="KEGG" id="tig:THII_0249"/>
<dbReference type="PANTHER" id="PTHR21262">
    <property type="entry name" value="GUANOSINE-3',5'-BIS DIPHOSPHATE 3'-PYROPHOSPHOHYDROLASE"/>
    <property type="match status" value="1"/>
</dbReference>
<dbReference type="SUPFAM" id="SSF81301">
    <property type="entry name" value="Nucleotidyltransferase"/>
    <property type="match status" value="1"/>
</dbReference>